<accession>A0A1H9AYY1</accession>
<dbReference type="Proteomes" id="UP000199647">
    <property type="component" value="Unassembled WGS sequence"/>
</dbReference>
<dbReference type="RefSeq" id="WP_092495011.1">
    <property type="nucleotide sequence ID" value="NZ_FOFG01000001.1"/>
</dbReference>
<dbReference type="EMBL" id="FOFG01000001">
    <property type="protein sequence ID" value="SEP81198.1"/>
    <property type="molecule type" value="Genomic_DNA"/>
</dbReference>
<feature type="compositionally biased region" description="Basic and acidic residues" evidence="1">
    <location>
        <begin position="51"/>
        <end position="66"/>
    </location>
</feature>
<dbReference type="OrthoDB" id="7205490at2"/>
<reference evidence="2 3" key="1">
    <citation type="submission" date="2016-10" db="EMBL/GenBank/DDBJ databases">
        <authorList>
            <person name="de Groot N.N."/>
        </authorList>
    </citation>
    <scope>NUCLEOTIDE SEQUENCE [LARGE SCALE GENOMIC DNA]</scope>
    <source>
        <strain evidence="2 3">A52C2</strain>
    </source>
</reference>
<name>A0A1H9AYY1_9HYPH</name>
<dbReference type="AlphaFoldDB" id="A0A1H9AYY1"/>
<evidence type="ECO:0000256" key="1">
    <source>
        <dbReference type="SAM" id="MobiDB-lite"/>
    </source>
</evidence>
<sequence>MPDKHSDPENFGGPGSSHQDRKHPEKSNGPGKGPLHDQSTRQSGVSGGGGEPDKHHSHDAGDKSGH</sequence>
<keyword evidence="3" id="KW-1185">Reference proteome</keyword>
<feature type="region of interest" description="Disordered" evidence="1">
    <location>
        <begin position="1"/>
        <end position="66"/>
    </location>
</feature>
<dbReference type="STRING" id="1855383.SAMN05216548_101549"/>
<organism evidence="2 3">
    <name type="scientific">Faunimonas pinastri</name>
    <dbReference type="NCBI Taxonomy" id="1855383"/>
    <lineage>
        <taxon>Bacteria</taxon>
        <taxon>Pseudomonadati</taxon>
        <taxon>Pseudomonadota</taxon>
        <taxon>Alphaproteobacteria</taxon>
        <taxon>Hyphomicrobiales</taxon>
        <taxon>Afifellaceae</taxon>
        <taxon>Faunimonas</taxon>
    </lineage>
</organism>
<evidence type="ECO:0000313" key="3">
    <source>
        <dbReference type="Proteomes" id="UP000199647"/>
    </source>
</evidence>
<protein>
    <submittedName>
        <fullName evidence="2">Uncharacterized protein</fullName>
    </submittedName>
</protein>
<evidence type="ECO:0000313" key="2">
    <source>
        <dbReference type="EMBL" id="SEP81198.1"/>
    </source>
</evidence>
<gene>
    <name evidence="2" type="ORF">SAMN05216548_101549</name>
</gene>
<proteinExistence type="predicted"/>